<reference evidence="3" key="1">
    <citation type="journal article" date="2019" name="Int. J. Syst. Evol. Microbiol.">
        <title>The Global Catalogue of Microorganisms (GCM) 10K type strain sequencing project: providing services to taxonomists for standard genome sequencing and annotation.</title>
        <authorList>
            <consortium name="The Broad Institute Genomics Platform"/>
            <consortium name="The Broad Institute Genome Sequencing Center for Infectious Disease"/>
            <person name="Wu L."/>
            <person name="Ma J."/>
        </authorList>
    </citation>
    <scope>NUCLEOTIDE SEQUENCE [LARGE SCALE GENOMIC DNA]</scope>
    <source>
        <strain evidence="3">NBRC 105857</strain>
    </source>
</reference>
<proteinExistence type="predicted"/>
<protein>
    <recommendedName>
        <fullName evidence="1">DUF3828 domain-containing protein</fullName>
    </recommendedName>
</protein>
<evidence type="ECO:0000313" key="3">
    <source>
        <dbReference type="Proteomes" id="UP001156664"/>
    </source>
</evidence>
<dbReference type="EMBL" id="BSOJ01000027">
    <property type="protein sequence ID" value="GLR27117.1"/>
    <property type="molecule type" value="Genomic_DNA"/>
</dbReference>
<organism evidence="2 3">
    <name type="scientific">Limnobacter litoralis</name>
    <dbReference type="NCBI Taxonomy" id="481366"/>
    <lineage>
        <taxon>Bacteria</taxon>
        <taxon>Pseudomonadati</taxon>
        <taxon>Pseudomonadota</taxon>
        <taxon>Betaproteobacteria</taxon>
        <taxon>Burkholderiales</taxon>
        <taxon>Burkholderiaceae</taxon>
        <taxon>Limnobacter</taxon>
    </lineage>
</organism>
<dbReference type="InterPro" id="IPR024289">
    <property type="entry name" value="DUF3828"/>
</dbReference>
<evidence type="ECO:0000259" key="1">
    <source>
        <dbReference type="Pfam" id="PF12883"/>
    </source>
</evidence>
<dbReference type="Pfam" id="PF12883">
    <property type="entry name" value="DUF3828"/>
    <property type="match status" value="1"/>
</dbReference>
<dbReference type="RefSeq" id="WP_284281833.1">
    <property type="nucleotide sequence ID" value="NZ_BSOJ01000027.1"/>
</dbReference>
<accession>A0ABQ5YSS8</accession>
<dbReference type="Gene3D" id="3.10.450.50">
    <property type="match status" value="1"/>
</dbReference>
<sequence>MTKFQKSLLILLLMGLFGLVYTTIKPSFAKSNMPDEGSAVGFTEQFYQRYMQALARNDFDQIKPDHLQQYLTPSLVELLTKSENSKEGLDEDYFIKAQDYLDDWVTHIQAREMKATQNSADVSVTLGENEPQQLEVHLKAHNHRWCINSVKISRAK</sequence>
<feature type="domain" description="DUF3828" evidence="1">
    <location>
        <begin position="43"/>
        <end position="152"/>
    </location>
</feature>
<name>A0ABQ5YSS8_9BURK</name>
<gene>
    <name evidence="2" type="ORF">GCM10007875_22080</name>
</gene>
<keyword evidence="3" id="KW-1185">Reference proteome</keyword>
<evidence type="ECO:0000313" key="2">
    <source>
        <dbReference type="EMBL" id="GLR27117.1"/>
    </source>
</evidence>
<comment type="caution">
    <text evidence="2">The sequence shown here is derived from an EMBL/GenBank/DDBJ whole genome shotgun (WGS) entry which is preliminary data.</text>
</comment>
<dbReference type="Proteomes" id="UP001156664">
    <property type="component" value="Unassembled WGS sequence"/>
</dbReference>